<dbReference type="EMBL" id="CACRXK020050643">
    <property type="protein sequence ID" value="CAB4046354.1"/>
    <property type="molecule type" value="Genomic_DNA"/>
</dbReference>
<organism evidence="2 3">
    <name type="scientific">Paramuricea clavata</name>
    <name type="common">Red gorgonian</name>
    <name type="synonym">Violescent sea-whip</name>
    <dbReference type="NCBI Taxonomy" id="317549"/>
    <lineage>
        <taxon>Eukaryota</taxon>
        <taxon>Metazoa</taxon>
        <taxon>Cnidaria</taxon>
        <taxon>Anthozoa</taxon>
        <taxon>Octocorallia</taxon>
        <taxon>Malacalcyonacea</taxon>
        <taxon>Plexauridae</taxon>
        <taxon>Paramuricea</taxon>
    </lineage>
</organism>
<evidence type="ECO:0000313" key="2">
    <source>
        <dbReference type="EMBL" id="CAB4046354.1"/>
    </source>
</evidence>
<sequence>MSCDEVLISLQIISGSVAIDQDSPKSEKPRLPKIEFRSFETGKGNPKLWFEQLEIVFKTMAVTSTDQKFAGLLRLLDETTSSLLAAITRSKSDHAYEESKT</sequence>
<feature type="domain" description="DUF7041" evidence="1">
    <location>
        <begin position="45"/>
        <end position="98"/>
    </location>
</feature>
<dbReference type="Proteomes" id="UP001152795">
    <property type="component" value="Unassembled WGS sequence"/>
</dbReference>
<dbReference type="InterPro" id="IPR055469">
    <property type="entry name" value="DUF7041"/>
</dbReference>
<reference evidence="2" key="1">
    <citation type="submission" date="2020-04" db="EMBL/GenBank/DDBJ databases">
        <authorList>
            <person name="Alioto T."/>
            <person name="Alioto T."/>
            <person name="Gomez Garrido J."/>
        </authorList>
    </citation>
    <scope>NUCLEOTIDE SEQUENCE</scope>
    <source>
        <strain evidence="2">A484AB</strain>
    </source>
</reference>
<evidence type="ECO:0000259" key="1">
    <source>
        <dbReference type="Pfam" id="PF23055"/>
    </source>
</evidence>
<dbReference type="Pfam" id="PF23055">
    <property type="entry name" value="DUF7041"/>
    <property type="match status" value="1"/>
</dbReference>
<name>A0A7D9MH32_PARCT</name>
<gene>
    <name evidence="2" type="ORF">PACLA_8A016608</name>
</gene>
<dbReference type="AlphaFoldDB" id="A0A7D9MH32"/>
<accession>A0A7D9MH32</accession>
<protein>
    <recommendedName>
        <fullName evidence="1">DUF7041 domain-containing protein</fullName>
    </recommendedName>
</protein>
<feature type="non-terminal residue" evidence="2">
    <location>
        <position position="101"/>
    </location>
</feature>
<proteinExistence type="predicted"/>
<comment type="caution">
    <text evidence="2">The sequence shown here is derived from an EMBL/GenBank/DDBJ whole genome shotgun (WGS) entry which is preliminary data.</text>
</comment>
<evidence type="ECO:0000313" key="3">
    <source>
        <dbReference type="Proteomes" id="UP001152795"/>
    </source>
</evidence>
<keyword evidence="3" id="KW-1185">Reference proteome</keyword>